<keyword evidence="3" id="KW-1185">Reference proteome</keyword>
<name>A0AAD8EVU3_BIOPF</name>
<dbReference type="AlphaFoldDB" id="A0AAD8EVU3"/>
<protein>
    <submittedName>
        <fullName evidence="2">Uncharacterized protein</fullName>
    </submittedName>
</protein>
<accession>A0AAD8EVU3</accession>
<evidence type="ECO:0000313" key="3">
    <source>
        <dbReference type="Proteomes" id="UP001233172"/>
    </source>
</evidence>
<organism evidence="2 3">
    <name type="scientific">Biomphalaria pfeifferi</name>
    <name type="common">Bloodfluke planorb</name>
    <name type="synonym">Freshwater snail</name>
    <dbReference type="NCBI Taxonomy" id="112525"/>
    <lineage>
        <taxon>Eukaryota</taxon>
        <taxon>Metazoa</taxon>
        <taxon>Spiralia</taxon>
        <taxon>Lophotrochozoa</taxon>
        <taxon>Mollusca</taxon>
        <taxon>Gastropoda</taxon>
        <taxon>Heterobranchia</taxon>
        <taxon>Euthyneura</taxon>
        <taxon>Panpulmonata</taxon>
        <taxon>Hygrophila</taxon>
        <taxon>Lymnaeoidea</taxon>
        <taxon>Planorbidae</taxon>
        <taxon>Biomphalaria</taxon>
    </lineage>
</organism>
<reference evidence="2" key="2">
    <citation type="submission" date="2023-04" db="EMBL/GenBank/DDBJ databases">
        <authorList>
            <person name="Bu L."/>
            <person name="Lu L."/>
            <person name="Laidemitt M.R."/>
            <person name="Zhang S.M."/>
            <person name="Mutuku M."/>
            <person name="Mkoji G."/>
            <person name="Steinauer M."/>
            <person name="Loker E.S."/>
        </authorList>
    </citation>
    <scope>NUCLEOTIDE SEQUENCE</scope>
    <source>
        <strain evidence="2">KasaAsao</strain>
        <tissue evidence="2">Whole Snail</tissue>
    </source>
</reference>
<feature type="region of interest" description="Disordered" evidence="1">
    <location>
        <begin position="68"/>
        <end position="127"/>
    </location>
</feature>
<proteinExistence type="predicted"/>
<gene>
    <name evidence="2" type="ORF">Bpfe_028782</name>
</gene>
<evidence type="ECO:0000256" key="1">
    <source>
        <dbReference type="SAM" id="MobiDB-lite"/>
    </source>
</evidence>
<reference evidence="2" key="1">
    <citation type="journal article" date="2023" name="PLoS Negl. Trop. Dis.">
        <title>A genome sequence for Biomphalaria pfeifferi, the major vector snail for the human-infecting parasite Schistosoma mansoni.</title>
        <authorList>
            <person name="Bu L."/>
            <person name="Lu L."/>
            <person name="Laidemitt M.R."/>
            <person name="Zhang S.M."/>
            <person name="Mutuku M."/>
            <person name="Mkoji G."/>
            <person name="Steinauer M."/>
            <person name="Loker E.S."/>
        </authorList>
    </citation>
    <scope>NUCLEOTIDE SEQUENCE</scope>
    <source>
        <strain evidence="2">KasaAsao</strain>
    </source>
</reference>
<dbReference type="Proteomes" id="UP001233172">
    <property type="component" value="Unassembled WGS sequence"/>
</dbReference>
<evidence type="ECO:0000313" key="2">
    <source>
        <dbReference type="EMBL" id="KAK0041795.1"/>
    </source>
</evidence>
<dbReference type="EMBL" id="JASAOG010000261">
    <property type="protein sequence ID" value="KAK0041795.1"/>
    <property type="molecule type" value="Genomic_DNA"/>
</dbReference>
<sequence length="127" mass="15423">MSSENYLSHTDEVIVLPDNCAIVRYRYLFSEHSDGRVEVPVFILNCMHRQFRVSRVDSKCMFSMECNQSERRTLTRSRRDREIDRDKGRNGDTERESEMRERESEMRERESEMRERESEMRDNMRAT</sequence>
<comment type="caution">
    <text evidence="2">The sequence shown here is derived from an EMBL/GenBank/DDBJ whole genome shotgun (WGS) entry which is preliminary data.</text>
</comment>